<dbReference type="EMBL" id="CP033896">
    <property type="protein sequence ID" value="AZA13512.1"/>
    <property type="molecule type" value="Genomic_DNA"/>
</dbReference>
<sequence length="84" mass="8696">MQEEGAQLAAIDDAGMVVLPTAGGTGWCPPTGAMLIAILQACCGNSYRNAGGGEFSHYPIAGIDMVTICVSVEQRLLPMRPMLG</sequence>
<evidence type="ECO:0000313" key="1">
    <source>
        <dbReference type="EMBL" id="AZA13512.1"/>
    </source>
</evidence>
<name>A0A3G6J6R7_9CORY</name>
<proteinExistence type="predicted"/>
<dbReference type="AlphaFoldDB" id="A0A3G6J6R7"/>
<protein>
    <submittedName>
        <fullName evidence="1">Uncharacterized protein</fullName>
    </submittedName>
</protein>
<organism evidence="1 2">
    <name type="scientific">Corynebacterium choanae</name>
    <dbReference type="NCBI Taxonomy" id="1862358"/>
    <lineage>
        <taxon>Bacteria</taxon>
        <taxon>Bacillati</taxon>
        <taxon>Actinomycetota</taxon>
        <taxon>Actinomycetes</taxon>
        <taxon>Mycobacteriales</taxon>
        <taxon>Corynebacteriaceae</taxon>
        <taxon>Corynebacterium</taxon>
    </lineage>
</organism>
<reference evidence="1 2" key="1">
    <citation type="submission" date="2018-11" db="EMBL/GenBank/DDBJ databases">
        <authorList>
            <person name="Kleinhagauer T."/>
            <person name="Glaeser S.P."/>
            <person name="Spergser J."/>
            <person name="Ruckert C."/>
            <person name="Kaempfer P."/>
            <person name="Busse H.-J."/>
        </authorList>
    </citation>
    <scope>NUCLEOTIDE SEQUENCE [LARGE SCALE GENOMIC DNA]</scope>
    <source>
        <strain evidence="1 2">200CH</strain>
    </source>
</reference>
<dbReference type="Proteomes" id="UP000269019">
    <property type="component" value="Chromosome"/>
</dbReference>
<gene>
    <name evidence="1" type="ORF">CCHOA_05560</name>
</gene>
<keyword evidence="2" id="KW-1185">Reference proteome</keyword>
<accession>A0A3G6J6R7</accession>
<dbReference type="KEGG" id="ccho:CCHOA_05560"/>
<evidence type="ECO:0000313" key="2">
    <source>
        <dbReference type="Proteomes" id="UP000269019"/>
    </source>
</evidence>